<dbReference type="CDD" id="cd03801">
    <property type="entry name" value="GT4_PimA-like"/>
    <property type="match status" value="1"/>
</dbReference>
<dbReference type="EMBL" id="VBOR01000028">
    <property type="protein sequence ID" value="TMQ50787.1"/>
    <property type="molecule type" value="Genomic_DNA"/>
</dbReference>
<feature type="compositionally biased region" description="Low complexity" evidence="2">
    <location>
        <begin position="27"/>
        <end position="37"/>
    </location>
</feature>
<sequence length="404" mass="44117">MDRGGGAGRRVGPRRPGRPHRGALCESPGDPGPSDVSPKAHGPMKVTFVLPAASFTGGARVAFDYADLLRAAGHDTAVLFPMIPYRFRDSARRLSGVRAWLGGLKNNVLHGTNPPRQPLLRQIRMVPRINNRFVPDADAIVATAWPTAHSISRLSPRKGAKCYIVQHREIDSGLPEDVDATYRLPLFRIAGSEYTARLLREEVGVEAEAVVRNGIDVSFWSRGSLPRPARSGVLMPHAPGERKGARDGFAAFERVRREIPTSRLRCFGRRRTEDLPEFVDYVENPDDDALRRLYAEAAVLLFPSRYEGYGLPPLEAMAGGCAVVSTRVGAVPEIIEDGVNGLLVPPEDVEGMAGAMLRLLRHADLRARMGEEGRARARGFDVSVAARQFEQALRRAVERGGGGS</sequence>
<evidence type="ECO:0000256" key="2">
    <source>
        <dbReference type="SAM" id="MobiDB-lite"/>
    </source>
</evidence>
<dbReference type="PANTHER" id="PTHR46401:SF2">
    <property type="entry name" value="GLYCOSYLTRANSFERASE WBBK-RELATED"/>
    <property type="match status" value="1"/>
</dbReference>
<name>A0A538SHD7_UNCEI</name>
<evidence type="ECO:0000313" key="3">
    <source>
        <dbReference type="EMBL" id="TMQ50787.1"/>
    </source>
</evidence>
<dbReference type="AlphaFoldDB" id="A0A538SHD7"/>
<dbReference type="GO" id="GO:0016757">
    <property type="term" value="F:glycosyltransferase activity"/>
    <property type="evidence" value="ECO:0007669"/>
    <property type="project" value="TreeGrafter"/>
</dbReference>
<evidence type="ECO:0000256" key="1">
    <source>
        <dbReference type="ARBA" id="ARBA00022679"/>
    </source>
</evidence>
<feature type="region of interest" description="Disordered" evidence="2">
    <location>
        <begin position="1"/>
        <end position="40"/>
    </location>
</feature>
<proteinExistence type="predicted"/>
<dbReference type="GO" id="GO:0009103">
    <property type="term" value="P:lipopolysaccharide biosynthetic process"/>
    <property type="evidence" value="ECO:0007669"/>
    <property type="project" value="TreeGrafter"/>
</dbReference>
<protein>
    <submittedName>
        <fullName evidence="3">Glycosyltransferase family 4 protein</fullName>
    </submittedName>
</protein>
<dbReference type="PANTHER" id="PTHR46401">
    <property type="entry name" value="GLYCOSYLTRANSFERASE WBBK-RELATED"/>
    <property type="match status" value="1"/>
</dbReference>
<keyword evidence="1 3" id="KW-0808">Transferase</keyword>
<feature type="compositionally biased region" description="Basic residues" evidence="2">
    <location>
        <begin position="11"/>
        <end position="21"/>
    </location>
</feature>
<dbReference type="Pfam" id="PF13692">
    <property type="entry name" value="Glyco_trans_1_4"/>
    <property type="match status" value="1"/>
</dbReference>
<gene>
    <name evidence="3" type="ORF">E6K71_01710</name>
</gene>
<dbReference type="Gene3D" id="3.40.50.2000">
    <property type="entry name" value="Glycogen Phosphorylase B"/>
    <property type="match status" value="1"/>
</dbReference>
<evidence type="ECO:0000313" key="4">
    <source>
        <dbReference type="Proteomes" id="UP000316292"/>
    </source>
</evidence>
<comment type="caution">
    <text evidence="3">The sequence shown here is derived from an EMBL/GenBank/DDBJ whole genome shotgun (WGS) entry which is preliminary data.</text>
</comment>
<dbReference type="SUPFAM" id="SSF53756">
    <property type="entry name" value="UDP-Glycosyltransferase/glycogen phosphorylase"/>
    <property type="match status" value="1"/>
</dbReference>
<dbReference type="Proteomes" id="UP000316292">
    <property type="component" value="Unassembled WGS sequence"/>
</dbReference>
<organism evidence="3 4">
    <name type="scientific">Eiseniibacteriota bacterium</name>
    <dbReference type="NCBI Taxonomy" id="2212470"/>
    <lineage>
        <taxon>Bacteria</taxon>
        <taxon>Candidatus Eiseniibacteriota</taxon>
    </lineage>
</organism>
<reference evidence="3 4" key="1">
    <citation type="journal article" date="2019" name="Nat. Microbiol.">
        <title>Mediterranean grassland soil C-N compound turnover is dependent on rainfall and depth, and is mediated by genomically divergent microorganisms.</title>
        <authorList>
            <person name="Diamond S."/>
            <person name="Andeer P.F."/>
            <person name="Li Z."/>
            <person name="Crits-Christoph A."/>
            <person name="Burstein D."/>
            <person name="Anantharaman K."/>
            <person name="Lane K.R."/>
            <person name="Thomas B.C."/>
            <person name="Pan C."/>
            <person name="Northen T.R."/>
            <person name="Banfield J.F."/>
        </authorList>
    </citation>
    <scope>NUCLEOTIDE SEQUENCE [LARGE SCALE GENOMIC DNA]</scope>
    <source>
        <strain evidence="3">WS_1</strain>
    </source>
</reference>
<accession>A0A538SHD7</accession>
<dbReference type="Gene3D" id="3.40.50.11090">
    <property type="match status" value="1"/>
</dbReference>